<evidence type="ECO:0000313" key="1">
    <source>
        <dbReference type="EMBL" id="CAG8723373.1"/>
    </source>
</evidence>
<accession>A0ACA9PSN5</accession>
<dbReference type="Proteomes" id="UP000789366">
    <property type="component" value="Unassembled WGS sequence"/>
</dbReference>
<organism evidence="1 2">
    <name type="scientific">Cetraspora pellucida</name>
    <dbReference type="NCBI Taxonomy" id="1433469"/>
    <lineage>
        <taxon>Eukaryota</taxon>
        <taxon>Fungi</taxon>
        <taxon>Fungi incertae sedis</taxon>
        <taxon>Mucoromycota</taxon>
        <taxon>Glomeromycotina</taxon>
        <taxon>Glomeromycetes</taxon>
        <taxon>Diversisporales</taxon>
        <taxon>Gigasporaceae</taxon>
        <taxon>Cetraspora</taxon>
    </lineage>
</organism>
<protein>
    <submittedName>
        <fullName evidence="1">11313_t:CDS:1</fullName>
    </submittedName>
</protein>
<sequence length="343" mass="38340">EKGTAYTLITQKEDKFAGDLVRILEASGQQVPDNLMNLVTQIQEITKQVVPIAMSSRDIIGIAKTGSSKTAAFIWPMLTHIMDQKELQKGEGSISLILALTRELASQIYIEANKFQRVTNGIKNDVHTTLSAPSQNALTKMQSCSGLWRCFENGSIQRTPTWWNRDTSGLIDMVKMKATNFRRVSFLVLDEADRMFDLGFEPQVRSICDNIRPDRQSMDQNTTFPKKVEILAREVTTEPVRISIGSVGQPNTDITQKIEILAADGYKWSWLMNHLVSFRVEGSVLIFVSRKDGVEALSSNLNQVGHECGALHGDMMQVDRDKVLKDFKNNKFPIMVATDVAGG</sequence>
<comment type="caution">
    <text evidence="1">The sequence shown here is derived from an EMBL/GenBank/DDBJ whole genome shotgun (WGS) entry which is preliminary data.</text>
</comment>
<dbReference type="EMBL" id="CAJVPW010030229">
    <property type="protein sequence ID" value="CAG8723373.1"/>
    <property type="molecule type" value="Genomic_DNA"/>
</dbReference>
<proteinExistence type="predicted"/>
<reference evidence="1" key="1">
    <citation type="submission" date="2021-06" db="EMBL/GenBank/DDBJ databases">
        <authorList>
            <person name="Kallberg Y."/>
            <person name="Tangrot J."/>
            <person name="Rosling A."/>
        </authorList>
    </citation>
    <scope>NUCLEOTIDE SEQUENCE</scope>
    <source>
        <strain evidence="1">28 12/20/2015</strain>
    </source>
</reference>
<feature type="non-terminal residue" evidence="1">
    <location>
        <position position="1"/>
    </location>
</feature>
<evidence type="ECO:0000313" key="2">
    <source>
        <dbReference type="Proteomes" id="UP000789366"/>
    </source>
</evidence>
<feature type="non-terminal residue" evidence="1">
    <location>
        <position position="343"/>
    </location>
</feature>
<gene>
    <name evidence="1" type="ORF">SPELUC_LOCUS12586</name>
</gene>
<name>A0ACA9PSN5_9GLOM</name>
<keyword evidence="2" id="KW-1185">Reference proteome</keyword>